<dbReference type="AlphaFoldDB" id="A0A9Q0BG55"/>
<keyword evidence="4" id="KW-0804">Transcription</keyword>
<dbReference type="RefSeq" id="XP_051365018.1">
    <property type="nucleotide sequence ID" value="XM_051503390.1"/>
</dbReference>
<dbReference type="GO" id="GO:0045944">
    <property type="term" value="P:positive regulation of transcription by RNA polymerase II"/>
    <property type="evidence" value="ECO:0007669"/>
    <property type="project" value="TreeGrafter"/>
</dbReference>
<reference evidence="6" key="2">
    <citation type="submission" date="2022-07" db="EMBL/GenBank/DDBJ databases">
        <authorList>
            <person name="Goncalves M.F.M."/>
            <person name="Hilario S."/>
            <person name="Van De Peer Y."/>
            <person name="Esteves A.C."/>
            <person name="Alves A."/>
        </authorList>
    </citation>
    <scope>NUCLEOTIDE SEQUENCE</scope>
    <source>
        <strain evidence="6">MUM 19.33</strain>
    </source>
</reference>
<reference evidence="6" key="1">
    <citation type="journal article" date="2021" name="J Fungi (Basel)">
        <title>Genomic and Metabolomic Analyses of the Marine Fungus Emericellopsis cladophorae: Insights into Saltwater Adaptability Mechanisms and Its Biosynthetic Potential.</title>
        <authorList>
            <person name="Goncalves M.F.M."/>
            <person name="Hilario S."/>
            <person name="Van de Peer Y."/>
            <person name="Esteves A.C."/>
            <person name="Alves A."/>
        </authorList>
    </citation>
    <scope>NUCLEOTIDE SEQUENCE</scope>
    <source>
        <strain evidence="6">MUM 19.33</strain>
    </source>
</reference>
<keyword evidence="7" id="KW-1185">Reference proteome</keyword>
<keyword evidence="2" id="KW-0805">Transcription regulation</keyword>
<protein>
    <submittedName>
        <fullName evidence="6">Fungal specific transcription factor domain-containing protein</fullName>
    </submittedName>
</protein>
<dbReference type="GO" id="GO:0005634">
    <property type="term" value="C:nucleus"/>
    <property type="evidence" value="ECO:0007669"/>
    <property type="project" value="UniProtKB-SubCell"/>
</dbReference>
<dbReference type="OrthoDB" id="3037908at2759"/>
<evidence type="ECO:0000256" key="1">
    <source>
        <dbReference type="ARBA" id="ARBA00004123"/>
    </source>
</evidence>
<keyword evidence="5" id="KW-0539">Nucleus</keyword>
<accession>A0A9Q0BG55</accession>
<name>A0A9Q0BG55_9HYPO</name>
<dbReference type="GeneID" id="75831194"/>
<sequence length="162" mass="18280">MDCHIDSLVFHAKIAKIVDSISRKVYSLHRVPKPARLAPAQTFGQKLYAWREELPPHLGAIRPLSLIPSFRRQSMGLKLSYAHALMHANRPFLMGADRTEEEEKSTIVCINAAKLALDTVDSVVGDTIMFHAFWWTPYVTFCALTNVYVWEIQKGASNADNP</sequence>
<dbReference type="Proteomes" id="UP001055219">
    <property type="component" value="Unassembled WGS sequence"/>
</dbReference>
<evidence type="ECO:0000313" key="7">
    <source>
        <dbReference type="Proteomes" id="UP001055219"/>
    </source>
</evidence>
<dbReference type="GO" id="GO:0043565">
    <property type="term" value="F:sequence-specific DNA binding"/>
    <property type="evidence" value="ECO:0007669"/>
    <property type="project" value="TreeGrafter"/>
</dbReference>
<dbReference type="PANTHER" id="PTHR47540">
    <property type="entry name" value="THIAMINE REPRESSIBLE GENES REGULATORY PROTEIN THI5"/>
    <property type="match status" value="1"/>
</dbReference>
<keyword evidence="3" id="KW-0238">DNA-binding</keyword>
<comment type="subcellular location">
    <subcellularLocation>
        <location evidence="1">Nucleus</location>
    </subcellularLocation>
</comment>
<evidence type="ECO:0000256" key="2">
    <source>
        <dbReference type="ARBA" id="ARBA00023015"/>
    </source>
</evidence>
<organism evidence="6 7">
    <name type="scientific">Emericellopsis cladophorae</name>
    <dbReference type="NCBI Taxonomy" id="2686198"/>
    <lineage>
        <taxon>Eukaryota</taxon>
        <taxon>Fungi</taxon>
        <taxon>Dikarya</taxon>
        <taxon>Ascomycota</taxon>
        <taxon>Pezizomycotina</taxon>
        <taxon>Sordariomycetes</taxon>
        <taxon>Hypocreomycetidae</taxon>
        <taxon>Hypocreales</taxon>
        <taxon>Bionectriaceae</taxon>
        <taxon>Emericellopsis</taxon>
    </lineage>
</organism>
<evidence type="ECO:0000313" key="6">
    <source>
        <dbReference type="EMBL" id="KAI6784162.1"/>
    </source>
</evidence>
<proteinExistence type="predicted"/>
<evidence type="ECO:0000256" key="4">
    <source>
        <dbReference type="ARBA" id="ARBA00023163"/>
    </source>
</evidence>
<comment type="caution">
    <text evidence="6">The sequence shown here is derived from an EMBL/GenBank/DDBJ whole genome shotgun (WGS) entry which is preliminary data.</text>
</comment>
<gene>
    <name evidence="6" type="ORF">J7T54_004708</name>
</gene>
<dbReference type="EMBL" id="JAGIXG020000005">
    <property type="protein sequence ID" value="KAI6784162.1"/>
    <property type="molecule type" value="Genomic_DNA"/>
</dbReference>
<dbReference type="InterPro" id="IPR051711">
    <property type="entry name" value="Stress_Response_Reg"/>
</dbReference>
<evidence type="ECO:0000256" key="5">
    <source>
        <dbReference type="ARBA" id="ARBA00023242"/>
    </source>
</evidence>
<evidence type="ECO:0000256" key="3">
    <source>
        <dbReference type="ARBA" id="ARBA00023125"/>
    </source>
</evidence>
<dbReference type="CDD" id="cd12148">
    <property type="entry name" value="fungal_TF_MHR"/>
    <property type="match status" value="1"/>
</dbReference>
<dbReference type="PANTHER" id="PTHR47540:SF2">
    <property type="entry name" value="ZN(II)2CYS6 TRANSCRIPTION FACTOR (EUROFUNG)"/>
    <property type="match status" value="1"/>
</dbReference>